<dbReference type="EMBL" id="SOFS01000012">
    <property type="protein sequence ID" value="TFC22664.1"/>
    <property type="molecule type" value="Genomic_DNA"/>
</dbReference>
<dbReference type="Proteomes" id="UP000297604">
    <property type="component" value="Unassembled WGS sequence"/>
</dbReference>
<evidence type="ECO:0008006" key="4">
    <source>
        <dbReference type="Google" id="ProtNLM"/>
    </source>
</evidence>
<keyword evidence="3" id="KW-1185">Reference proteome</keyword>
<dbReference type="SUPFAM" id="SSF48452">
    <property type="entry name" value="TPR-like"/>
    <property type="match status" value="1"/>
</dbReference>
<proteinExistence type="predicted"/>
<feature type="transmembrane region" description="Helical" evidence="1">
    <location>
        <begin position="200"/>
        <end position="223"/>
    </location>
</feature>
<keyword evidence="1" id="KW-0472">Membrane</keyword>
<feature type="transmembrane region" description="Helical" evidence="1">
    <location>
        <begin position="168"/>
        <end position="193"/>
    </location>
</feature>
<keyword evidence="1" id="KW-0812">Transmembrane</keyword>
<dbReference type="Gene3D" id="1.25.40.10">
    <property type="entry name" value="Tetratricopeptide repeat domain"/>
    <property type="match status" value="1"/>
</dbReference>
<feature type="transmembrane region" description="Helical" evidence="1">
    <location>
        <begin position="229"/>
        <end position="253"/>
    </location>
</feature>
<reference evidence="2 3" key="1">
    <citation type="submission" date="2019-03" db="EMBL/GenBank/DDBJ databases">
        <title>Genomics of glacier-inhabiting Cryobacterium strains.</title>
        <authorList>
            <person name="Liu Q."/>
            <person name="Xin Y.-H."/>
        </authorList>
    </citation>
    <scope>NUCLEOTIDE SEQUENCE [LARGE SCALE GENOMIC DNA]</scope>
    <source>
        <strain evidence="2 3">MDB1-5</strain>
    </source>
</reference>
<evidence type="ECO:0000256" key="1">
    <source>
        <dbReference type="SAM" id="Phobius"/>
    </source>
</evidence>
<dbReference type="RefSeq" id="WP_134449435.1">
    <property type="nucleotide sequence ID" value="NZ_SOFS01000012.1"/>
</dbReference>
<name>A0ABY2IQP0_9MICO</name>
<evidence type="ECO:0000313" key="2">
    <source>
        <dbReference type="EMBL" id="TFC22664.1"/>
    </source>
</evidence>
<keyword evidence="1" id="KW-1133">Transmembrane helix</keyword>
<accession>A0ABY2IQP0</accession>
<comment type="caution">
    <text evidence="2">The sequence shown here is derived from an EMBL/GenBank/DDBJ whole genome shotgun (WGS) entry which is preliminary data.</text>
</comment>
<organism evidence="2 3">
    <name type="scientific">Cryobacterium glucosi</name>
    <dbReference type="NCBI Taxonomy" id="1259175"/>
    <lineage>
        <taxon>Bacteria</taxon>
        <taxon>Bacillati</taxon>
        <taxon>Actinomycetota</taxon>
        <taxon>Actinomycetes</taxon>
        <taxon>Micrococcales</taxon>
        <taxon>Microbacteriaceae</taxon>
        <taxon>Cryobacterium</taxon>
    </lineage>
</organism>
<gene>
    <name evidence="2" type="ORF">E3O46_04300</name>
</gene>
<protein>
    <recommendedName>
        <fullName evidence="4">Tetratricopeptide repeat protein</fullName>
    </recommendedName>
</protein>
<dbReference type="InterPro" id="IPR011990">
    <property type="entry name" value="TPR-like_helical_dom_sf"/>
</dbReference>
<evidence type="ECO:0000313" key="3">
    <source>
        <dbReference type="Proteomes" id="UP000297604"/>
    </source>
</evidence>
<sequence>MTRVHADIEVEAATFLGFSVFCVRLSRVDDEQLLGRAAEAWSHGQQSDALRLLKDAIRLDPSLGSVRRVLADRYREMGKPDQAGRWGITLDGWTTDVERDRLARLLAASGIDESQAARFLVLPDSRVPESVKELLQGPTAVYRNRFRAQLREEYPEKDRSPLFVSTSILWVLFVITSVGGAYAISGFAVFGLASSLLARTIVLIGVGILAMALASSAALTATMTAKGWAAGWALGSLIVGAVTVWTSASGWALR</sequence>